<dbReference type="FunFam" id="3.30.70.330:FF:000383">
    <property type="entry name" value="Sex lethal, isoform D"/>
    <property type="match status" value="1"/>
</dbReference>
<proteinExistence type="evidence at transcript level"/>
<dbReference type="InterPro" id="IPR000504">
    <property type="entry name" value="RRM_dom"/>
</dbReference>
<feature type="domain" description="RRM" evidence="6">
    <location>
        <begin position="93"/>
        <end position="173"/>
    </location>
</feature>
<dbReference type="GO" id="GO:0003729">
    <property type="term" value="F:mRNA binding"/>
    <property type="evidence" value="ECO:0007669"/>
    <property type="project" value="UniProtKB-ARBA"/>
</dbReference>
<evidence type="ECO:0000256" key="1">
    <source>
        <dbReference type="ARBA" id="ARBA00004123"/>
    </source>
</evidence>
<dbReference type="GO" id="GO:0005634">
    <property type="term" value="C:nucleus"/>
    <property type="evidence" value="ECO:0007669"/>
    <property type="project" value="UniProtKB-SubCell"/>
</dbReference>
<accession>M9PLX4</accession>
<dbReference type="AlphaFoldDB" id="M9PLX4"/>
<dbReference type="SMART" id="SM00360">
    <property type="entry name" value="RRM"/>
    <property type="match status" value="2"/>
</dbReference>
<dbReference type="PROSITE" id="PS50102">
    <property type="entry name" value="RRM"/>
    <property type="match status" value="2"/>
</dbReference>
<feature type="domain" description="RRM" evidence="6">
    <location>
        <begin position="7"/>
        <end position="85"/>
    </location>
</feature>
<dbReference type="OrthoDB" id="266020at2759"/>
<dbReference type="GO" id="GO:0050686">
    <property type="term" value="P:negative regulation of mRNA processing"/>
    <property type="evidence" value="ECO:0007669"/>
    <property type="project" value="UniProtKB-ARBA"/>
</dbReference>
<keyword evidence="2" id="KW-0677">Repeat</keyword>
<dbReference type="Gene3D" id="3.30.70.330">
    <property type="match status" value="2"/>
</dbReference>
<reference evidence="7" key="2">
    <citation type="journal article" date="2015" name="Mol. Ecol.">
        <title>The genetic basis of population fecundity prediction across multiple field populations of Nilaparvata lugens.</title>
        <authorList>
            <person name="Sun Z.X."/>
            <person name="Zhai Y.F."/>
            <person name="Zhang J.Q."/>
            <person name="Kang K."/>
            <person name="Cai J.H."/>
            <person name="Fu Y."/>
            <person name="Qiu J.Q."/>
            <person name="Shen J.W."/>
            <person name="Zhang W.Q."/>
        </authorList>
    </citation>
    <scope>NUCLEOTIDE SEQUENCE</scope>
</reference>
<dbReference type="SUPFAM" id="SSF54928">
    <property type="entry name" value="RNA-binding domain, RBD"/>
    <property type="match status" value="1"/>
</dbReference>
<dbReference type="EMBL" id="KC437297">
    <property type="protein sequence ID" value="AGC79110.1"/>
    <property type="molecule type" value="mRNA"/>
</dbReference>
<dbReference type="InterPro" id="IPR012677">
    <property type="entry name" value="Nucleotide-bd_a/b_plait_sf"/>
</dbReference>
<dbReference type="Pfam" id="PF00076">
    <property type="entry name" value="RRM_1"/>
    <property type="match status" value="2"/>
</dbReference>
<dbReference type="GO" id="GO:0010629">
    <property type="term" value="P:negative regulation of gene expression"/>
    <property type="evidence" value="ECO:0007669"/>
    <property type="project" value="UniProtKB-ARBA"/>
</dbReference>
<evidence type="ECO:0000256" key="3">
    <source>
        <dbReference type="ARBA" id="ARBA00022884"/>
    </source>
</evidence>
<keyword evidence="4" id="KW-0539">Nucleus</keyword>
<dbReference type="PANTHER" id="PTHR48027">
    <property type="entry name" value="HETEROGENEOUS NUCLEAR RIBONUCLEOPROTEIN 87F-RELATED"/>
    <property type="match status" value="1"/>
</dbReference>
<dbReference type="PRINTS" id="PR00961">
    <property type="entry name" value="HUDSXLRNA"/>
</dbReference>
<keyword evidence="3 5" id="KW-0694">RNA-binding</keyword>
<sequence length="267" mass="29659">MAFHDPKRLIINYLPQDFGDKELYGLFSTIGPIESCRVMRDNKTNYSYGFGFVTYNSAEDSSLAIQKLNGLELLGKRLKVSYARPSTDEIKDTNLYISNLPKHFTENDLDFLFGKFGQIVQKNILKDKITGMPRGVAFVRFERKDSAQQALLALDGYLPNGASAKLNVKIAEEHGKKKAIYFAGYQAGAMQSRQAFAGPPLSMQMPPKGPQMNPMALRGSRGGPQSRGSANFVPYPPNMAMPGRMVGGPIVRPDKTARRFNPMPAIW</sequence>
<dbReference type="GO" id="GO:0009967">
    <property type="term" value="P:positive regulation of signal transduction"/>
    <property type="evidence" value="ECO:0007669"/>
    <property type="project" value="UniProtKB-ARBA"/>
</dbReference>
<evidence type="ECO:0000256" key="5">
    <source>
        <dbReference type="PROSITE-ProRule" id="PRU00176"/>
    </source>
</evidence>
<organism evidence="7">
    <name type="scientific">Nilaparvata lugens</name>
    <name type="common">Brown planthopper</name>
    <dbReference type="NCBI Taxonomy" id="108931"/>
    <lineage>
        <taxon>Eukaryota</taxon>
        <taxon>Metazoa</taxon>
        <taxon>Ecdysozoa</taxon>
        <taxon>Arthropoda</taxon>
        <taxon>Hexapoda</taxon>
        <taxon>Insecta</taxon>
        <taxon>Pterygota</taxon>
        <taxon>Neoptera</taxon>
        <taxon>Paraneoptera</taxon>
        <taxon>Hemiptera</taxon>
        <taxon>Auchenorrhyncha</taxon>
        <taxon>Fulgoroidea</taxon>
        <taxon>Delphacidae</taxon>
        <taxon>Delphacinae</taxon>
        <taxon>Nilaparvata</taxon>
    </lineage>
</organism>
<dbReference type="InterPro" id="IPR052462">
    <property type="entry name" value="SLIRP/GR-RBP-like"/>
</dbReference>
<dbReference type="GO" id="GO:0005737">
    <property type="term" value="C:cytoplasm"/>
    <property type="evidence" value="ECO:0007669"/>
    <property type="project" value="UniProtKB-ARBA"/>
</dbReference>
<gene>
    <name evidence="7" type="primary">Sxl</name>
</gene>
<evidence type="ECO:0000259" key="6">
    <source>
        <dbReference type="PROSITE" id="PS50102"/>
    </source>
</evidence>
<name>M9PLX4_NILLU</name>
<dbReference type="InterPro" id="IPR002343">
    <property type="entry name" value="Hud_Sxl_RNA"/>
</dbReference>
<evidence type="ECO:0000313" key="7">
    <source>
        <dbReference type="EMBL" id="AGC79110.1"/>
    </source>
</evidence>
<dbReference type="GO" id="GO:1990904">
    <property type="term" value="C:ribonucleoprotein complex"/>
    <property type="evidence" value="ECO:0007669"/>
    <property type="project" value="InterPro"/>
</dbReference>
<dbReference type="InterPro" id="IPR035979">
    <property type="entry name" value="RBD_domain_sf"/>
</dbReference>
<dbReference type="GO" id="GO:0008266">
    <property type="term" value="F:poly(U) RNA binding"/>
    <property type="evidence" value="ECO:0007669"/>
    <property type="project" value="UniProtKB-ARBA"/>
</dbReference>
<evidence type="ECO:0000256" key="4">
    <source>
        <dbReference type="ARBA" id="ARBA00023242"/>
    </source>
</evidence>
<reference evidence="7" key="1">
    <citation type="submission" date="2013-01" db="EMBL/GenBank/DDBJ databases">
        <authorList>
            <person name="Sun Z."/>
            <person name="Zhang W."/>
        </authorList>
    </citation>
    <scope>NUCLEOTIDE SEQUENCE</scope>
</reference>
<evidence type="ECO:0000256" key="2">
    <source>
        <dbReference type="ARBA" id="ARBA00022737"/>
    </source>
</evidence>
<comment type="subcellular location">
    <subcellularLocation>
        <location evidence="1">Nucleus</location>
    </subcellularLocation>
</comment>
<dbReference type="FunFam" id="3.30.70.330:FF:000205">
    <property type="entry name" value="Sex lethal, isoform B"/>
    <property type="match status" value="1"/>
</dbReference>
<protein>
    <submittedName>
        <fullName evidence="7">Sxl protein</fullName>
    </submittedName>
</protein>